<name>A0A6N9NP48_9FLAO</name>
<dbReference type="InterPro" id="IPR050222">
    <property type="entry name" value="MATE_MdtK"/>
</dbReference>
<reference evidence="12 13" key="1">
    <citation type="submission" date="2019-12" db="EMBL/GenBank/DDBJ databases">
        <authorList>
            <person name="Zhao J."/>
        </authorList>
    </citation>
    <scope>NUCLEOTIDE SEQUENCE [LARGE SCALE GENOMIC DNA]</scope>
    <source>
        <strain evidence="12 13">S-15</strain>
    </source>
</reference>
<protein>
    <recommendedName>
        <fullName evidence="10">Multidrug-efflux transporter</fullName>
    </recommendedName>
</protein>
<evidence type="ECO:0000313" key="13">
    <source>
        <dbReference type="Proteomes" id="UP000470771"/>
    </source>
</evidence>
<comment type="subcellular location">
    <subcellularLocation>
        <location evidence="1">Cell membrane</location>
        <topology evidence="1">Multi-pass membrane protein</topology>
    </subcellularLocation>
</comment>
<accession>A0A6N9NP48</accession>
<evidence type="ECO:0000256" key="5">
    <source>
        <dbReference type="ARBA" id="ARBA00022475"/>
    </source>
</evidence>
<comment type="similarity">
    <text evidence="2">Belongs to the multi antimicrobial extrusion (MATE) (TC 2.A.66.1) family.</text>
</comment>
<dbReference type="PANTHER" id="PTHR43298">
    <property type="entry name" value="MULTIDRUG RESISTANCE PROTEIN NORM-RELATED"/>
    <property type="match status" value="1"/>
</dbReference>
<feature type="transmembrane region" description="Helical" evidence="11">
    <location>
        <begin position="317"/>
        <end position="336"/>
    </location>
</feature>
<evidence type="ECO:0000256" key="6">
    <source>
        <dbReference type="ARBA" id="ARBA00022692"/>
    </source>
</evidence>
<evidence type="ECO:0000256" key="2">
    <source>
        <dbReference type="ARBA" id="ARBA00010199"/>
    </source>
</evidence>
<feature type="transmembrane region" description="Helical" evidence="11">
    <location>
        <begin position="385"/>
        <end position="404"/>
    </location>
</feature>
<dbReference type="GO" id="GO:0005886">
    <property type="term" value="C:plasma membrane"/>
    <property type="evidence" value="ECO:0007669"/>
    <property type="project" value="UniProtKB-SubCell"/>
</dbReference>
<dbReference type="GO" id="GO:0042910">
    <property type="term" value="F:xenobiotic transmembrane transporter activity"/>
    <property type="evidence" value="ECO:0007669"/>
    <property type="project" value="InterPro"/>
</dbReference>
<evidence type="ECO:0000256" key="3">
    <source>
        <dbReference type="ARBA" id="ARBA00022448"/>
    </source>
</evidence>
<feature type="transmembrane region" description="Helical" evidence="11">
    <location>
        <begin position="164"/>
        <end position="185"/>
    </location>
</feature>
<dbReference type="AlphaFoldDB" id="A0A6N9NP48"/>
<keyword evidence="5" id="KW-1003">Cell membrane</keyword>
<dbReference type="CDD" id="cd13136">
    <property type="entry name" value="MATE_DinF_like"/>
    <property type="match status" value="1"/>
</dbReference>
<dbReference type="PANTHER" id="PTHR43298:SF2">
    <property type="entry name" value="FMN_FAD EXPORTER YEEO-RELATED"/>
    <property type="match status" value="1"/>
</dbReference>
<dbReference type="Proteomes" id="UP000470771">
    <property type="component" value="Unassembled WGS sequence"/>
</dbReference>
<keyword evidence="7 11" id="KW-1133">Transmembrane helix</keyword>
<feature type="transmembrane region" description="Helical" evidence="11">
    <location>
        <begin position="197"/>
        <end position="216"/>
    </location>
</feature>
<evidence type="ECO:0000256" key="1">
    <source>
        <dbReference type="ARBA" id="ARBA00004651"/>
    </source>
</evidence>
<keyword evidence="6 11" id="KW-0812">Transmembrane</keyword>
<feature type="transmembrane region" description="Helical" evidence="11">
    <location>
        <begin position="95"/>
        <end position="116"/>
    </location>
</feature>
<keyword evidence="8" id="KW-0406">Ion transport</keyword>
<keyword evidence="9 11" id="KW-0472">Membrane</keyword>
<feature type="transmembrane region" description="Helical" evidence="11">
    <location>
        <begin position="43"/>
        <end position="64"/>
    </location>
</feature>
<evidence type="ECO:0000256" key="11">
    <source>
        <dbReference type="SAM" id="Phobius"/>
    </source>
</evidence>
<dbReference type="EMBL" id="WWNE01000012">
    <property type="protein sequence ID" value="NBG67050.1"/>
    <property type="molecule type" value="Genomic_DNA"/>
</dbReference>
<dbReference type="InterPro" id="IPR002528">
    <property type="entry name" value="MATE_fam"/>
</dbReference>
<evidence type="ECO:0000256" key="7">
    <source>
        <dbReference type="ARBA" id="ARBA00022989"/>
    </source>
</evidence>
<feature type="transmembrane region" description="Helical" evidence="11">
    <location>
        <begin position="237"/>
        <end position="262"/>
    </location>
</feature>
<evidence type="ECO:0000256" key="4">
    <source>
        <dbReference type="ARBA" id="ARBA00022449"/>
    </source>
</evidence>
<feature type="transmembrane region" description="Helical" evidence="11">
    <location>
        <begin position="136"/>
        <end position="157"/>
    </location>
</feature>
<proteinExistence type="inferred from homology"/>
<comment type="caution">
    <text evidence="12">The sequence shown here is derived from an EMBL/GenBank/DDBJ whole genome shotgun (WGS) entry which is preliminary data.</text>
</comment>
<evidence type="ECO:0000256" key="9">
    <source>
        <dbReference type="ARBA" id="ARBA00023136"/>
    </source>
</evidence>
<organism evidence="12 13">
    <name type="scientific">Acidiluteibacter ferrifornacis</name>
    <dbReference type="NCBI Taxonomy" id="2692424"/>
    <lineage>
        <taxon>Bacteria</taxon>
        <taxon>Pseudomonadati</taxon>
        <taxon>Bacteroidota</taxon>
        <taxon>Flavobacteriia</taxon>
        <taxon>Flavobacteriales</taxon>
        <taxon>Cryomorphaceae</taxon>
        <taxon>Acidiluteibacter</taxon>
    </lineage>
</organism>
<feature type="transmembrane region" description="Helical" evidence="11">
    <location>
        <begin position="268"/>
        <end position="287"/>
    </location>
</feature>
<keyword evidence="3" id="KW-0813">Transport</keyword>
<sequence>MIRPEITFKNINKIAVPALLASIAEPLLSSTDAAVVGNLETNATEALAAVGIVGAFLSMLIWILGQTRSAISALISQHLGADKLLDIKSLPAQAIFFNLVLSIIVLASTSIFIKPIFQLLNAEGQVLDYCIQYYKIRVWGFPLTLFTFAIFGIFRGLQNTTWPMVIALVGAFTNIGMDFLLVYGWEGYIDPMHIEGAAWASLIAQFLMAILAYILLRQKTSISLQLSFPIHPEIKNLVVMSLNLFVRTLALNIAFILAVRVATDLGKVVIAAHTIAINIWLFSAFFLDGYASAGNILGGKLYGANDIFSLRILAKRCVNYGLMMACLLLIVGMIFYSSFGTIFSKEPDVLELFNQFFFIVLISLPINGVAFIYDGIFKGLGKMKYLRNVLLVSTFVGFVPTLYISQYFDWGIFGIWIAFLVWMIFRAVALVWKFNADFGQSKD</sequence>
<dbReference type="GO" id="GO:0006811">
    <property type="term" value="P:monoatomic ion transport"/>
    <property type="evidence" value="ECO:0007669"/>
    <property type="project" value="UniProtKB-KW"/>
</dbReference>
<dbReference type="PIRSF" id="PIRSF006603">
    <property type="entry name" value="DinF"/>
    <property type="match status" value="1"/>
</dbReference>
<evidence type="ECO:0000313" key="12">
    <source>
        <dbReference type="EMBL" id="NBG67050.1"/>
    </source>
</evidence>
<gene>
    <name evidence="12" type="ORF">GQN54_13050</name>
</gene>
<evidence type="ECO:0000256" key="10">
    <source>
        <dbReference type="ARBA" id="ARBA00031636"/>
    </source>
</evidence>
<evidence type="ECO:0000256" key="8">
    <source>
        <dbReference type="ARBA" id="ARBA00023065"/>
    </source>
</evidence>
<dbReference type="Pfam" id="PF01554">
    <property type="entry name" value="MatE"/>
    <property type="match status" value="2"/>
</dbReference>
<dbReference type="InterPro" id="IPR048279">
    <property type="entry name" value="MdtK-like"/>
</dbReference>
<feature type="transmembrane region" description="Helical" evidence="11">
    <location>
        <begin position="356"/>
        <end position="373"/>
    </location>
</feature>
<feature type="transmembrane region" description="Helical" evidence="11">
    <location>
        <begin position="410"/>
        <end position="432"/>
    </location>
</feature>
<dbReference type="NCBIfam" id="TIGR00797">
    <property type="entry name" value="matE"/>
    <property type="match status" value="1"/>
</dbReference>
<dbReference type="InterPro" id="IPR044644">
    <property type="entry name" value="DinF-like"/>
</dbReference>
<keyword evidence="4" id="KW-0050">Antiport</keyword>
<keyword evidence="13" id="KW-1185">Reference proteome</keyword>
<dbReference type="GO" id="GO:0015297">
    <property type="term" value="F:antiporter activity"/>
    <property type="evidence" value="ECO:0007669"/>
    <property type="project" value="UniProtKB-KW"/>
</dbReference>